<dbReference type="NCBIfam" id="NF033681">
    <property type="entry name" value="ExeM_NucH_DNase"/>
    <property type="match status" value="1"/>
</dbReference>
<feature type="chain" id="PRO_5032415356" evidence="2">
    <location>
        <begin position="41"/>
        <end position="930"/>
    </location>
</feature>
<dbReference type="CDD" id="cd04486">
    <property type="entry name" value="YhcR_OBF_like"/>
    <property type="match status" value="1"/>
</dbReference>
<dbReference type="CDD" id="cd10283">
    <property type="entry name" value="MnuA_DNase1-like"/>
    <property type="match status" value="1"/>
</dbReference>
<feature type="compositionally biased region" description="Low complexity" evidence="1">
    <location>
        <begin position="910"/>
        <end position="920"/>
    </location>
</feature>
<proteinExistence type="predicted"/>
<evidence type="ECO:0000256" key="1">
    <source>
        <dbReference type="SAM" id="MobiDB-lite"/>
    </source>
</evidence>
<dbReference type="PROSITE" id="PS51841">
    <property type="entry name" value="LTD"/>
    <property type="match status" value="1"/>
</dbReference>
<name>A0A841A8M1_9MICO</name>
<dbReference type="Pfam" id="PF00932">
    <property type="entry name" value="LTD"/>
    <property type="match status" value="1"/>
</dbReference>
<reference evidence="4 5" key="1">
    <citation type="submission" date="2020-08" db="EMBL/GenBank/DDBJ databases">
        <title>Sequencing the genomes of 1000 actinobacteria strains.</title>
        <authorList>
            <person name="Klenk H.-P."/>
        </authorList>
    </citation>
    <scope>NUCLEOTIDE SEQUENCE [LARGE SCALE GENOMIC DNA]</scope>
    <source>
        <strain evidence="4 5">DSM 28796</strain>
    </source>
</reference>
<feature type="compositionally biased region" description="Gly residues" evidence="1">
    <location>
        <begin position="921"/>
        <end position="930"/>
    </location>
</feature>
<dbReference type="SUPFAM" id="SSF74853">
    <property type="entry name" value="Lamin A/C globular tail domain"/>
    <property type="match status" value="1"/>
</dbReference>
<dbReference type="PANTHER" id="PTHR42834:SF1">
    <property type="entry name" value="ENDONUCLEASE_EXONUCLEASE_PHOSPHATASE FAMILY PROTEIN (AFU_ORTHOLOGUE AFUA_3G09210)"/>
    <property type="match status" value="1"/>
</dbReference>
<dbReference type="EMBL" id="JACHLZ010000001">
    <property type="protein sequence ID" value="MBB5830283.1"/>
    <property type="molecule type" value="Genomic_DNA"/>
</dbReference>
<feature type="compositionally biased region" description="Low complexity" evidence="1">
    <location>
        <begin position="854"/>
        <end position="882"/>
    </location>
</feature>
<accession>A0A841A8M1</accession>
<evidence type="ECO:0000313" key="5">
    <source>
        <dbReference type="Proteomes" id="UP000588158"/>
    </source>
</evidence>
<comment type="caution">
    <text evidence="4">The sequence shown here is derived from an EMBL/GenBank/DDBJ whole genome shotgun (WGS) entry which is preliminary data.</text>
</comment>
<dbReference type="AlphaFoldDB" id="A0A841A8M1"/>
<feature type="region of interest" description="Disordered" evidence="1">
    <location>
        <begin position="854"/>
        <end position="930"/>
    </location>
</feature>
<keyword evidence="2" id="KW-0732">Signal</keyword>
<dbReference type="InterPro" id="IPR001322">
    <property type="entry name" value="Lamin_tail_dom"/>
</dbReference>
<feature type="region of interest" description="Disordered" evidence="1">
    <location>
        <begin position="205"/>
        <end position="240"/>
    </location>
</feature>
<dbReference type="SUPFAM" id="SSF56219">
    <property type="entry name" value="DNase I-like"/>
    <property type="match status" value="1"/>
</dbReference>
<feature type="compositionally biased region" description="Gly residues" evidence="1">
    <location>
        <begin position="883"/>
        <end position="909"/>
    </location>
</feature>
<feature type="signal peptide" evidence="2">
    <location>
        <begin position="1"/>
        <end position="40"/>
    </location>
</feature>
<sequence length="930" mass="95381">MSPRLTGDALRTPFTRIGITAAAFALGLSALPGMSPAANAAVVTPGDVQINEVYGGGGNSGATFKNDFVELVNTSDQDISIDGWMLHYASAAGDRIGGRLALTGTVPAGGTFLIQLAAGNGNGADLPTADLTGGLNASGTTGVFLLTNTSGELVCAGAACAEDPAVVDLVGWGSGATRFSGTAPAPGTTNATSISRVAATGENSTDFVAGAPTPAPSGGSTTDPEDPEDPEEPGQPGETREVSIAEIQGTGATSPLVGQTVTTEGVVTAVYATGGLNGYVIQTGGTGGALDFSTHTGSTAVFVYSSATASQVAIGDSVRVTGQVSEYNGSTQISVGATGLAKLDTALEPVQPATLTGGFPTEEAQRESIEHMLYLPGEGDFTVTDVYSTNTYGEVGLAIGDEPLWQAGDIMRPGAEATAYYESRADQLVLLDDGRTTNFQSNPTQPMSWLTTEEPVRVGAHPTFTEPVVVAYSFKQWRLNTTTPWESASTDGVDFENTRQDAPDEVGGDLQLATFNVLNYFTTLGADTPGCTPYTNIHGDGTNVRGGCDLRGAWDEGDLERQQSKIVDAISGTGAEVVGLTEIENSARLGETPDEATATLVAALNVKDGEGTWAYVPTAEAYAAQGLTGGQDAITNAIIYKPAAVTPVGGAQILAGDPAFDNAREPIGQVFAPLGEGADGESVQGEPFFFSINHFKSKGSADAEDAGLVADPVQGNSRTSRLQQAQALLTWGEETAAAAGVEDIFYGGDFNSYTQEDPLHLFYDQGFINVGETYDAESWSYSYGGMVGSLDHVLANPSAAERLTGATDWQINGPESVMTQYARYQNNVVDVYESGPFGSSDHDPIIVGLNAEFPAAPEEPGEPQEPGTGTDNPNKGPGNNSGTPGGQNSGNGNSNGNGPGSNNGNGNGNNGNDNPNKGPGNNSGKGKGNN</sequence>
<dbReference type="InterPro" id="IPR047971">
    <property type="entry name" value="ExeM-like"/>
</dbReference>
<keyword evidence="5" id="KW-1185">Reference proteome</keyword>
<dbReference type="Gene3D" id="3.60.10.10">
    <property type="entry name" value="Endonuclease/exonuclease/phosphatase"/>
    <property type="match status" value="1"/>
</dbReference>
<dbReference type="Proteomes" id="UP000588158">
    <property type="component" value="Unassembled WGS sequence"/>
</dbReference>
<evidence type="ECO:0000313" key="4">
    <source>
        <dbReference type="EMBL" id="MBB5830283.1"/>
    </source>
</evidence>
<evidence type="ECO:0000259" key="3">
    <source>
        <dbReference type="PROSITE" id="PS51841"/>
    </source>
</evidence>
<feature type="domain" description="LTD" evidence="3">
    <location>
        <begin position="35"/>
        <end position="174"/>
    </location>
</feature>
<organism evidence="4 5">
    <name type="scientific">Brachybacterium aquaticum</name>
    <dbReference type="NCBI Taxonomy" id="1432564"/>
    <lineage>
        <taxon>Bacteria</taxon>
        <taxon>Bacillati</taxon>
        <taxon>Actinomycetota</taxon>
        <taxon>Actinomycetes</taxon>
        <taxon>Micrococcales</taxon>
        <taxon>Dermabacteraceae</taxon>
        <taxon>Brachybacterium</taxon>
    </lineage>
</organism>
<gene>
    <name evidence="4" type="ORF">HNR70_000096</name>
</gene>
<dbReference type="RefSeq" id="WP_184323929.1">
    <property type="nucleotide sequence ID" value="NZ_JACHLZ010000001.1"/>
</dbReference>
<feature type="compositionally biased region" description="Acidic residues" evidence="1">
    <location>
        <begin position="223"/>
        <end position="232"/>
    </location>
</feature>
<protein>
    <submittedName>
        <fullName evidence="4">Putative extracellular nuclease</fullName>
    </submittedName>
</protein>
<dbReference type="InterPro" id="IPR036691">
    <property type="entry name" value="Endo/exonu/phosph_ase_sf"/>
</dbReference>
<dbReference type="PANTHER" id="PTHR42834">
    <property type="entry name" value="ENDONUCLEASE/EXONUCLEASE/PHOSPHATASE FAMILY PROTEIN (AFU_ORTHOLOGUE AFUA_3G09210)"/>
    <property type="match status" value="1"/>
</dbReference>
<dbReference type="InterPro" id="IPR036415">
    <property type="entry name" value="Lamin_tail_dom_sf"/>
</dbReference>
<evidence type="ECO:0000256" key="2">
    <source>
        <dbReference type="SAM" id="SignalP"/>
    </source>
</evidence>
<dbReference type="Gene3D" id="2.60.40.1260">
    <property type="entry name" value="Lamin Tail domain"/>
    <property type="match status" value="1"/>
</dbReference>